<feature type="compositionally biased region" description="Polar residues" evidence="3">
    <location>
        <begin position="324"/>
        <end position="339"/>
    </location>
</feature>
<dbReference type="InterPro" id="IPR006630">
    <property type="entry name" value="La_HTH"/>
</dbReference>
<feature type="compositionally biased region" description="Basic and acidic residues" evidence="3">
    <location>
        <begin position="137"/>
        <end position="164"/>
    </location>
</feature>
<dbReference type="Gene3D" id="1.10.10.10">
    <property type="entry name" value="Winged helix-like DNA-binding domain superfamily/Winged helix DNA-binding domain"/>
    <property type="match status" value="1"/>
</dbReference>
<dbReference type="AlphaFoldDB" id="A0A316YG51"/>
<keyword evidence="1 2" id="KW-0694">RNA-binding</keyword>
<gene>
    <name evidence="5" type="ORF">FA10DRAFT_261532</name>
</gene>
<dbReference type="SUPFAM" id="SSF46785">
    <property type="entry name" value="Winged helix' DNA-binding domain"/>
    <property type="match status" value="1"/>
</dbReference>
<evidence type="ECO:0000259" key="4">
    <source>
        <dbReference type="PROSITE" id="PS50961"/>
    </source>
</evidence>
<evidence type="ECO:0000313" key="5">
    <source>
        <dbReference type="EMBL" id="PWN88076.1"/>
    </source>
</evidence>
<dbReference type="InterPro" id="IPR036388">
    <property type="entry name" value="WH-like_DNA-bd_sf"/>
</dbReference>
<feature type="compositionally biased region" description="Polar residues" evidence="3">
    <location>
        <begin position="543"/>
        <end position="553"/>
    </location>
</feature>
<evidence type="ECO:0000313" key="6">
    <source>
        <dbReference type="Proteomes" id="UP000245768"/>
    </source>
</evidence>
<feature type="domain" description="HTH La-type RNA-binding" evidence="4">
    <location>
        <begin position="768"/>
        <end position="858"/>
    </location>
</feature>
<dbReference type="Proteomes" id="UP000245768">
    <property type="component" value="Unassembled WGS sequence"/>
</dbReference>
<feature type="compositionally biased region" description="Basic and acidic residues" evidence="3">
    <location>
        <begin position="921"/>
        <end position="931"/>
    </location>
</feature>
<dbReference type="CDD" id="cd07323">
    <property type="entry name" value="LAM"/>
    <property type="match status" value="1"/>
</dbReference>
<dbReference type="GeneID" id="37041991"/>
<feature type="region of interest" description="Disordered" evidence="3">
    <location>
        <begin position="218"/>
        <end position="685"/>
    </location>
</feature>
<feature type="compositionally biased region" description="Low complexity" evidence="3">
    <location>
        <begin position="74"/>
        <end position="102"/>
    </location>
</feature>
<sequence>MAAPASAASTSVPSPSSSASSSGAASAGKRHSVSSMAVPATGSSSFPAWSTSTSQAPRGAWQTRLPTSQSPTQTSEAARSSTSTPASVVASSISPVATAATPLNSSSIKPSPPSMGDASDKMPSSMTGASTATNVWEARRKQLAEKEREREKDREREEDRDRRKASTSSSTSLPLGASALASHNNTDEGVRVAPPPASTTKAAAAVSDNNAWLDRISMLNGGAKVSPSAGGEHQSQPSGQEDREDKELHNGVAERAANDAHAEASLRDEVEPVAANGHASEARFNQERTRRRSNASTASRKDRSSSIVSRGPSMGDTEDWPSPTAATIDSRSGAGTLSGDSDALMHRRRVSESSSTAAQQQLGLQGLDVEVLRQQGKKAGGKQWISIVPNITHNAPPPAGGKSKKAASNSNGAGAGAGSQKSQPKPKDAKSLPGRSASGPPADSLYSSIPASMPAGSKQDDQDRSTRVEKGFRKVASAEAEDEPSPAGSVSASLKDDDEHRGRRKDVGGEGSSEEAANSKLLSSFHALTVDGPGGEGRRSASMPKQRSSSVKGTTLGPRFNNLRVSQRGDLSAGPMSPSGAATPLSDPPTVDLNRPAHLPPTPTGLEAQLAAAAASAATTAASSTWSGSPGPSSPYPYQRPPRLNQDGSFSPTRATDPLALSPSQEPWRPMPRRGRGRGRGRGASHHAYADYHNRYGTSYEEQQQAWASAYGEYPTAYQGYPPFPMAADPALYRQQPMYGYPPAAPFPPSSPAQESTTPAEYASQANKESEDGPTLRLLNQIEFYFSHRNLQGDFFLRQCMDREGWVPVSTVASFNRVRSLTTDLTLVLDTLMYSTVLAVDSEHRRVRKAVGWEPYVLAGAAEPVCSQPSQPHYHHHHHLQYAMHAPPTMLAPVFYPRGSLIANSDDPALSGERPSSSSDHQGDHSREKTSSDNNAGVSSSSTATPATDVSKVGGSNYTGYSSPPSTISRSASQMDNEAATAPLPAAGGGKDELAKNRDDHASNSTDDEGDVTLGVVAAEGLGGTLNSKGG</sequence>
<feature type="compositionally biased region" description="Low complexity" evidence="3">
    <location>
        <begin position="611"/>
        <end position="631"/>
    </location>
</feature>
<feature type="compositionally biased region" description="Polar residues" evidence="3">
    <location>
        <begin position="122"/>
        <end position="134"/>
    </location>
</feature>
<feature type="compositionally biased region" description="Polar residues" evidence="3">
    <location>
        <begin position="754"/>
        <end position="767"/>
    </location>
</feature>
<evidence type="ECO:0000256" key="2">
    <source>
        <dbReference type="PROSITE-ProRule" id="PRU00332"/>
    </source>
</evidence>
<dbReference type="STRING" id="215250.A0A316YG51"/>
<feature type="compositionally biased region" description="Basic and acidic residues" evidence="3">
    <location>
        <begin position="990"/>
        <end position="1002"/>
    </location>
</feature>
<feature type="compositionally biased region" description="Basic and acidic residues" evidence="3">
    <location>
        <begin position="458"/>
        <end position="472"/>
    </location>
</feature>
<evidence type="ECO:0000256" key="3">
    <source>
        <dbReference type="SAM" id="MobiDB-lite"/>
    </source>
</evidence>
<organism evidence="5 6">
    <name type="scientific">Acaromyces ingoldii</name>
    <dbReference type="NCBI Taxonomy" id="215250"/>
    <lineage>
        <taxon>Eukaryota</taxon>
        <taxon>Fungi</taxon>
        <taxon>Dikarya</taxon>
        <taxon>Basidiomycota</taxon>
        <taxon>Ustilaginomycotina</taxon>
        <taxon>Exobasidiomycetes</taxon>
        <taxon>Exobasidiales</taxon>
        <taxon>Cryptobasidiaceae</taxon>
        <taxon>Acaromyces</taxon>
    </lineage>
</organism>
<name>A0A316YG51_9BASI</name>
<reference evidence="5 6" key="1">
    <citation type="journal article" date="2018" name="Mol. Biol. Evol.">
        <title>Broad Genomic Sampling Reveals a Smut Pathogenic Ancestry of the Fungal Clade Ustilaginomycotina.</title>
        <authorList>
            <person name="Kijpornyongpan T."/>
            <person name="Mondo S.J."/>
            <person name="Barry K."/>
            <person name="Sandor L."/>
            <person name="Lee J."/>
            <person name="Lipzen A."/>
            <person name="Pangilinan J."/>
            <person name="LaButti K."/>
            <person name="Hainaut M."/>
            <person name="Henrissat B."/>
            <person name="Grigoriev I.V."/>
            <person name="Spatafora J.W."/>
            <person name="Aime M.C."/>
        </authorList>
    </citation>
    <scope>NUCLEOTIDE SEQUENCE [LARGE SCALE GENOMIC DNA]</scope>
    <source>
        <strain evidence="5 6">MCA 4198</strain>
    </source>
</reference>
<feature type="compositionally biased region" description="Polar residues" evidence="3">
    <location>
        <begin position="64"/>
        <end position="73"/>
    </location>
</feature>
<keyword evidence="6" id="KW-1185">Reference proteome</keyword>
<feature type="compositionally biased region" description="Basic and acidic residues" evidence="3">
    <location>
        <begin position="494"/>
        <end position="508"/>
    </location>
</feature>
<evidence type="ECO:0000256" key="1">
    <source>
        <dbReference type="ARBA" id="ARBA00022884"/>
    </source>
</evidence>
<dbReference type="InParanoid" id="A0A316YG51"/>
<feature type="compositionally biased region" description="Low complexity" evidence="3">
    <location>
        <begin position="962"/>
        <end position="986"/>
    </location>
</feature>
<accession>A0A316YG51</accession>
<feature type="region of interest" description="Disordered" evidence="3">
    <location>
        <begin position="905"/>
        <end position="1014"/>
    </location>
</feature>
<feature type="compositionally biased region" description="Low complexity" evidence="3">
    <location>
        <begin position="41"/>
        <end position="54"/>
    </location>
</feature>
<feature type="region of interest" description="Disordered" evidence="3">
    <location>
        <begin position="742"/>
        <end position="773"/>
    </location>
</feature>
<dbReference type="SMART" id="SM00715">
    <property type="entry name" value="LA"/>
    <property type="match status" value="1"/>
</dbReference>
<feature type="compositionally biased region" description="Basic and acidic residues" evidence="3">
    <location>
        <begin position="240"/>
        <end position="249"/>
    </location>
</feature>
<protein>
    <recommendedName>
        <fullName evidence="4">HTH La-type RNA-binding domain-containing protein</fullName>
    </recommendedName>
</protein>
<dbReference type="GO" id="GO:0003723">
    <property type="term" value="F:RNA binding"/>
    <property type="evidence" value="ECO:0007669"/>
    <property type="project" value="UniProtKB-UniRule"/>
</dbReference>
<dbReference type="PROSITE" id="PS50961">
    <property type="entry name" value="HTH_LA"/>
    <property type="match status" value="1"/>
</dbReference>
<dbReference type="InterPro" id="IPR036390">
    <property type="entry name" value="WH_DNA-bd_sf"/>
</dbReference>
<feature type="compositionally biased region" description="Polar residues" evidence="3">
    <location>
        <begin position="943"/>
        <end position="961"/>
    </location>
</feature>
<dbReference type="OrthoDB" id="340227at2759"/>
<dbReference type="EMBL" id="KZ819638">
    <property type="protein sequence ID" value="PWN88076.1"/>
    <property type="molecule type" value="Genomic_DNA"/>
</dbReference>
<dbReference type="Pfam" id="PF05383">
    <property type="entry name" value="La"/>
    <property type="match status" value="1"/>
</dbReference>
<feature type="compositionally biased region" description="Basic residues" evidence="3">
    <location>
        <begin position="671"/>
        <end position="685"/>
    </location>
</feature>
<feature type="compositionally biased region" description="Low complexity" evidence="3">
    <location>
        <begin position="932"/>
        <end position="942"/>
    </location>
</feature>
<feature type="region of interest" description="Disordered" evidence="3">
    <location>
        <begin position="1"/>
        <end position="205"/>
    </location>
</feature>
<proteinExistence type="predicted"/>
<dbReference type="RefSeq" id="XP_025375274.1">
    <property type="nucleotide sequence ID" value="XM_025520075.1"/>
</dbReference>
<feature type="compositionally biased region" description="Low complexity" evidence="3">
    <location>
        <begin position="1"/>
        <end position="27"/>
    </location>
</feature>
<feature type="compositionally biased region" description="Basic and acidic residues" evidence="3">
    <location>
        <begin position="256"/>
        <end position="270"/>
    </location>
</feature>